<keyword evidence="4" id="KW-1185">Reference proteome</keyword>
<dbReference type="Proteomes" id="UP000275232">
    <property type="component" value="Unassembled WGS sequence"/>
</dbReference>
<feature type="region of interest" description="Disordered" evidence="1">
    <location>
        <begin position="36"/>
        <end position="57"/>
    </location>
</feature>
<name>A0A3N5DQL9_9SPHN</name>
<dbReference type="SUPFAM" id="SSF141371">
    <property type="entry name" value="PilZ domain-like"/>
    <property type="match status" value="2"/>
</dbReference>
<dbReference type="EMBL" id="RPFZ01000001">
    <property type="protein sequence ID" value="RPF71471.1"/>
    <property type="molecule type" value="Genomic_DNA"/>
</dbReference>
<feature type="domain" description="PilZ" evidence="2">
    <location>
        <begin position="98"/>
        <end position="173"/>
    </location>
</feature>
<feature type="domain" description="PilZ" evidence="2">
    <location>
        <begin position="188"/>
        <end position="261"/>
    </location>
</feature>
<organism evidence="3 4">
    <name type="scientific">Aurantiacibacter spongiae</name>
    <dbReference type="NCBI Taxonomy" id="2488860"/>
    <lineage>
        <taxon>Bacteria</taxon>
        <taxon>Pseudomonadati</taxon>
        <taxon>Pseudomonadota</taxon>
        <taxon>Alphaproteobacteria</taxon>
        <taxon>Sphingomonadales</taxon>
        <taxon>Erythrobacteraceae</taxon>
        <taxon>Aurantiacibacter</taxon>
    </lineage>
</organism>
<evidence type="ECO:0000256" key="1">
    <source>
        <dbReference type="SAM" id="MobiDB-lite"/>
    </source>
</evidence>
<sequence>MLRQVKLTRWRGFDAHSSPFRVSDSSTHGFVQMLTEKKAVDGPPQGGSRPPKGNDKIMAEPLRNRIPAPTQFFAPDTRAAPVPGPTPRVEATLDQRIAPRFTLLIRAAKLIAADGEYLCIIRDASETGISVRTFHPLPVGSQMVIELQNGDRYHADLVWQQDDRAGFAFDQPADIARIIASPSRYSKRAIRVSLTAEAEIVAGGTVADATIRDISQQGAKIDCGFRLAMDQRVKLRAAGMVETDAIVRWRREGQCGLVFDETFQFGELARIVMEIQRRRAT</sequence>
<accession>A0A3N5DQL9</accession>
<dbReference type="Pfam" id="PF07238">
    <property type="entry name" value="PilZ"/>
    <property type="match status" value="2"/>
</dbReference>
<dbReference type="Gene3D" id="2.40.10.220">
    <property type="entry name" value="predicted glycosyltransferase like domains"/>
    <property type="match status" value="1"/>
</dbReference>
<evidence type="ECO:0000313" key="4">
    <source>
        <dbReference type="Proteomes" id="UP000275232"/>
    </source>
</evidence>
<gene>
    <name evidence="3" type="ORF">EG799_07460</name>
</gene>
<evidence type="ECO:0000313" key="3">
    <source>
        <dbReference type="EMBL" id="RPF71471.1"/>
    </source>
</evidence>
<evidence type="ECO:0000259" key="2">
    <source>
        <dbReference type="Pfam" id="PF07238"/>
    </source>
</evidence>
<dbReference type="AlphaFoldDB" id="A0A3N5DQL9"/>
<dbReference type="GO" id="GO:0035438">
    <property type="term" value="F:cyclic-di-GMP binding"/>
    <property type="evidence" value="ECO:0007669"/>
    <property type="project" value="InterPro"/>
</dbReference>
<reference evidence="3 4" key="1">
    <citation type="submission" date="2018-11" db="EMBL/GenBank/DDBJ databases">
        <title>Erythrobacter spongiae sp. nov., isolated from a marine sponge.</title>
        <authorList>
            <person name="Zhuang L."/>
            <person name="Luo L."/>
        </authorList>
    </citation>
    <scope>NUCLEOTIDE SEQUENCE [LARGE SCALE GENOMIC DNA]</scope>
    <source>
        <strain evidence="3 4">HN-E23</strain>
    </source>
</reference>
<comment type="caution">
    <text evidence="3">The sequence shown here is derived from an EMBL/GenBank/DDBJ whole genome shotgun (WGS) entry which is preliminary data.</text>
</comment>
<proteinExistence type="predicted"/>
<dbReference type="InterPro" id="IPR009875">
    <property type="entry name" value="PilZ_domain"/>
</dbReference>
<protein>
    <submittedName>
        <fullName evidence="3">PilZ domain-containing protein</fullName>
    </submittedName>
</protein>